<dbReference type="SMART" id="SM00228">
    <property type="entry name" value="PDZ"/>
    <property type="match status" value="1"/>
</dbReference>
<evidence type="ECO:0000313" key="6">
    <source>
        <dbReference type="EMBL" id="HIR12586.1"/>
    </source>
</evidence>
<reference evidence="6" key="1">
    <citation type="submission" date="2020-10" db="EMBL/GenBank/DDBJ databases">
        <authorList>
            <person name="Gilroy R."/>
        </authorList>
    </citation>
    <scope>NUCLEOTIDE SEQUENCE</scope>
    <source>
        <strain evidence="6">ChiSjej4B22-8148</strain>
    </source>
</reference>
<organism evidence="6 7">
    <name type="scientific">Candidatus Choladousia intestinavium</name>
    <dbReference type="NCBI Taxonomy" id="2840727"/>
    <lineage>
        <taxon>Bacteria</taxon>
        <taxon>Bacillati</taxon>
        <taxon>Bacillota</taxon>
        <taxon>Clostridia</taxon>
        <taxon>Lachnospirales</taxon>
        <taxon>Lachnospiraceae</taxon>
        <taxon>Lachnospiraceae incertae sedis</taxon>
        <taxon>Candidatus Choladousia</taxon>
    </lineage>
</organism>
<dbReference type="InterPro" id="IPR001940">
    <property type="entry name" value="Peptidase_S1C"/>
</dbReference>
<dbReference type="GO" id="GO:0006508">
    <property type="term" value="P:proteolysis"/>
    <property type="evidence" value="ECO:0007669"/>
    <property type="project" value="UniProtKB-KW"/>
</dbReference>
<dbReference type="InterPro" id="IPR051201">
    <property type="entry name" value="Chloro_Bact_Ser_Proteases"/>
</dbReference>
<reference evidence="6" key="2">
    <citation type="journal article" date="2021" name="PeerJ">
        <title>Extensive microbial diversity within the chicken gut microbiome revealed by metagenomics and culture.</title>
        <authorList>
            <person name="Gilroy R."/>
            <person name="Ravi A."/>
            <person name="Getino M."/>
            <person name="Pursley I."/>
            <person name="Horton D.L."/>
            <person name="Alikhan N.F."/>
            <person name="Baker D."/>
            <person name="Gharbi K."/>
            <person name="Hall N."/>
            <person name="Watson M."/>
            <person name="Adriaenssens E.M."/>
            <person name="Foster-Nyarko E."/>
            <person name="Jarju S."/>
            <person name="Secka A."/>
            <person name="Antonio M."/>
            <person name="Oren A."/>
            <person name="Chaudhuri R.R."/>
            <person name="La Ragione R."/>
            <person name="Hildebrand F."/>
            <person name="Pallen M.J."/>
        </authorList>
    </citation>
    <scope>NUCLEOTIDE SEQUENCE</scope>
    <source>
        <strain evidence="6">ChiSjej4B22-8148</strain>
    </source>
</reference>
<evidence type="ECO:0000259" key="5">
    <source>
        <dbReference type="PROSITE" id="PS50106"/>
    </source>
</evidence>
<evidence type="ECO:0000256" key="4">
    <source>
        <dbReference type="SAM" id="Phobius"/>
    </source>
</evidence>
<dbReference type="GO" id="GO:0004252">
    <property type="term" value="F:serine-type endopeptidase activity"/>
    <property type="evidence" value="ECO:0007669"/>
    <property type="project" value="InterPro"/>
</dbReference>
<dbReference type="SUPFAM" id="SSF50494">
    <property type="entry name" value="Trypsin-like serine proteases"/>
    <property type="match status" value="1"/>
</dbReference>
<keyword evidence="4" id="KW-0472">Membrane</keyword>
<dbReference type="Pfam" id="PF13365">
    <property type="entry name" value="Trypsin_2"/>
    <property type="match status" value="1"/>
</dbReference>
<dbReference type="PANTHER" id="PTHR43343:SF3">
    <property type="entry name" value="PROTEASE DO-LIKE 8, CHLOROPLASTIC"/>
    <property type="match status" value="1"/>
</dbReference>
<dbReference type="Proteomes" id="UP000886757">
    <property type="component" value="Unassembled WGS sequence"/>
</dbReference>
<evidence type="ECO:0000313" key="7">
    <source>
        <dbReference type="Proteomes" id="UP000886757"/>
    </source>
</evidence>
<keyword evidence="4" id="KW-0812">Transmembrane</keyword>
<evidence type="ECO:0000256" key="2">
    <source>
        <dbReference type="ARBA" id="ARBA00022801"/>
    </source>
</evidence>
<dbReference type="InterPro" id="IPR009003">
    <property type="entry name" value="Peptidase_S1_PA"/>
</dbReference>
<accession>A0A9D1D893</accession>
<feature type="region of interest" description="Disordered" evidence="3">
    <location>
        <begin position="1"/>
        <end position="57"/>
    </location>
</feature>
<dbReference type="InterPro" id="IPR001478">
    <property type="entry name" value="PDZ"/>
</dbReference>
<feature type="domain" description="PDZ" evidence="5">
    <location>
        <begin position="355"/>
        <end position="430"/>
    </location>
</feature>
<proteinExistence type="predicted"/>
<dbReference type="InterPro" id="IPR036034">
    <property type="entry name" value="PDZ_sf"/>
</dbReference>
<keyword evidence="4" id="KW-1133">Transmembrane helix</keyword>
<dbReference type="AlphaFoldDB" id="A0A9D1D893"/>
<dbReference type="PROSITE" id="PS50106">
    <property type="entry name" value="PDZ"/>
    <property type="match status" value="1"/>
</dbReference>
<feature type="compositionally biased region" description="Polar residues" evidence="3">
    <location>
        <begin position="16"/>
        <end position="28"/>
    </location>
</feature>
<keyword evidence="1" id="KW-0645">Protease</keyword>
<protein>
    <submittedName>
        <fullName evidence="6">Trypsin-like peptidase domain-containing protein</fullName>
    </submittedName>
</protein>
<dbReference type="EMBL" id="DVGK01000023">
    <property type="protein sequence ID" value="HIR12586.1"/>
    <property type="molecule type" value="Genomic_DNA"/>
</dbReference>
<feature type="transmembrane region" description="Helical" evidence="4">
    <location>
        <begin position="85"/>
        <end position="106"/>
    </location>
</feature>
<name>A0A9D1D893_9FIRM</name>
<dbReference type="SUPFAM" id="SSF50156">
    <property type="entry name" value="PDZ domain-like"/>
    <property type="match status" value="1"/>
</dbReference>
<gene>
    <name evidence="6" type="ORF">IAB31_01525</name>
</gene>
<dbReference type="Pfam" id="PF13180">
    <property type="entry name" value="PDZ_2"/>
    <property type="match status" value="1"/>
</dbReference>
<keyword evidence="2" id="KW-0378">Hydrolase</keyword>
<dbReference type="Gene3D" id="2.30.42.10">
    <property type="match status" value="1"/>
</dbReference>
<evidence type="ECO:0000256" key="3">
    <source>
        <dbReference type="SAM" id="MobiDB-lite"/>
    </source>
</evidence>
<evidence type="ECO:0000256" key="1">
    <source>
        <dbReference type="ARBA" id="ARBA00022670"/>
    </source>
</evidence>
<comment type="caution">
    <text evidence="6">The sequence shown here is derived from an EMBL/GenBank/DDBJ whole genome shotgun (WGS) entry which is preliminary data.</text>
</comment>
<dbReference type="Gene3D" id="2.40.10.120">
    <property type="match status" value="1"/>
</dbReference>
<dbReference type="PANTHER" id="PTHR43343">
    <property type="entry name" value="PEPTIDASE S12"/>
    <property type="match status" value="1"/>
</dbReference>
<sequence length="474" mass="51196">MEDERYYFQNSDEENNTGNQHTENDSSFTSEYTEPYRETEETEETAGSAWQPRGDRHMSEDSREYYFFGEKETEGEKSGGKRRPWGAAALFFVTAAVLAGGVFTAVQSLRRERMPLEQTSLPGAASSESGTAQVSENLTGPLDVSEMAARVMPSVVAITGHSVSEVRYMFQAPIQIESESNGSGFIIGQDEERLYIATNYHVVEDTNSLTVCLGTDDEPIVEAEVLGSDPIRDLAVVTVNLADLEQGAADEISIVSLGSSSDLTVGQRAIAIGNALGYGQSVTQGVISALNREVTVDGYTDQYIQTDAAINYGNSGGALLNEAGEVIGINYAKAAEDGVEGMGYAIPIDEAMEILQELMETQEGGETSQELPGYLGISVQELSEEARLLYGIPMGIFVSQVGENGPAQKAGLQQGDVISKIAGYSITDQSDLQELMPYLFQGDTVTVEYYRAVDGVYGEYKAEITLEAQPADEN</sequence>
<dbReference type="PRINTS" id="PR00834">
    <property type="entry name" value="PROTEASES2C"/>
</dbReference>